<name>A0A8J3RQM8_9ACTN</name>
<evidence type="ECO:0000313" key="3">
    <source>
        <dbReference type="Proteomes" id="UP000616724"/>
    </source>
</evidence>
<reference evidence="2 3" key="1">
    <citation type="submission" date="2021-01" db="EMBL/GenBank/DDBJ databases">
        <title>Whole genome shotgun sequence of Planobispora longispora NBRC 13918.</title>
        <authorList>
            <person name="Komaki H."/>
            <person name="Tamura T."/>
        </authorList>
    </citation>
    <scope>NUCLEOTIDE SEQUENCE [LARGE SCALE GENOMIC DNA]</scope>
    <source>
        <strain evidence="2 3">NBRC 13918</strain>
    </source>
</reference>
<keyword evidence="3" id="KW-1185">Reference proteome</keyword>
<feature type="signal peptide" evidence="1">
    <location>
        <begin position="1"/>
        <end position="27"/>
    </location>
</feature>
<protein>
    <recommendedName>
        <fullName evidence="4">Secreted protein</fullName>
    </recommendedName>
</protein>
<dbReference type="EMBL" id="BOOH01000036">
    <property type="protein sequence ID" value="GIH77889.1"/>
    <property type="molecule type" value="Genomic_DNA"/>
</dbReference>
<dbReference type="AlphaFoldDB" id="A0A8J3RQM8"/>
<evidence type="ECO:0008006" key="4">
    <source>
        <dbReference type="Google" id="ProtNLM"/>
    </source>
</evidence>
<evidence type="ECO:0000256" key="1">
    <source>
        <dbReference type="SAM" id="SignalP"/>
    </source>
</evidence>
<feature type="chain" id="PRO_5035191518" description="Secreted protein" evidence="1">
    <location>
        <begin position="28"/>
        <end position="128"/>
    </location>
</feature>
<organism evidence="2 3">
    <name type="scientific">Planobispora longispora</name>
    <dbReference type="NCBI Taxonomy" id="28887"/>
    <lineage>
        <taxon>Bacteria</taxon>
        <taxon>Bacillati</taxon>
        <taxon>Actinomycetota</taxon>
        <taxon>Actinomycetes</taxon>
        <taxon>Streptosporangiales</taxon>
        <taxon>Streptosporangiaceae</taxon>
        <taxon>Planobispora</taxon>
    </lineage>
</organism>
<dbReference type="Proteomes" id="UP000616724">
    <property type="component" value="Unassembled WGS sequence"/>
</dbReference>
<gene>
    <name evidence="2" type="ORF">Plo01_43180</name>
</gene>
<sequence length="128" mass="12710">MFRLLSPRRIAVAVAGAALISTTAACGAGANASLCADAQKLFTDYSSSAPAASADLAKLNELNAKFAADLKALAGKADGDLASALGDLAKTWDGLQIDPSNPSAAISAAQELTTNLTQAAAKIEGACS</sequence>
<accession>A0A8J3RQM8</accession>
<dbReference type="PROSITE" id="PS51257">
    <property type="entry name" value="PROKAR_LIPOPROTEIN"/>
    <property type="match status" value="1"/>
</dbReference>
<proteinExistence type="predicted"/>
<dbReference type="RefSeq" id="WP_203892444.1">
    <property type="nucleotide sequence ID" value="NZ_BOOH01000036.1"/>
</dbReference>
<evidence type="ECO:0000313" key="2">
    <source>
        <dbReference type="EMBL" id="GIH77889.1"/>
    </source>
</evidence>
<keyword evidence="1" id="KW-0732">Signal</keyword>
<comment type="caution">
    <text evidence="2">The sequence shown here is derived from an EMBL/GenBank/DDBJ whole genome shotgun (WGS) entry which is preliminary data.</text>
</comment>